<organism evidence="3 4">
    <name type="scientific">Pandoraea anhela</name>
    <dbReference type="NCBI Taxonomy" id="2508295"/>
    <lineage>
        <taxon>Bacteria</taxon>
        <taxon>Pseudomonadati</taxon>
        <taxon>Pseudomonadota</taxon>
        <taxon>Betaproteobacteria</taxon>
        <taxon>Burkholderiales</taxon>
        <taxon>Burkholderiaceae</taxon>
        <taxon>Pandoraea</taxon>
    </lineage>
</organism>
<dbReference type="PANTHER" id="PTHR43476:SF5">
    <property type="entry name" value="FAD-DEPENDENT MONOOXYGENASE"/>
    <property type="match status" value="1"/>
</dbReference>
<dbReference type="Pfam" id="PF01494">
    <property type="entry name" value="FAD_binding_3"/>
    <property type="match status" value="1"/>
</dbReference>
<evidence type="ECO:0000313" key="3">
    <source>
        <dbReference type="EMBL" id="VVE51308.1"/>
    </source>
</evidence>
<dbReference type="SUPFAM" id="SSF51905">
    <property type="entry name" value="FAD/NAD(P)-binding domain"/>
    <property type="match status" value="1"/>
</dbReference>
<sequence length="415" mass="45262">MNASTFDVIIVGTRAAGASLAINLVRKGLRVLAVDRARFPSDTLSTHVIYPNTLARLEALGVLDEIEAHRPPPLYTAWHHQGRAVVAPHAPVNGRDWALCVRRITLDAILVNKARSLGCVVLEGMQVVSLLGSGTSTDPVTGIVCQGPDGEERFSAPLVVGADGVNSTMARCLGLERKKVMPSETMLYFAYWKGAKSRNTQDFFFAPPWICAHFPADDDHHVVTMNGPVNLRNSISDMEAFYLERIQSIPALWARLEGATKVSRVLGSTKLEGFYRQHTGAGWALVGDAAHFKHPAGAQGICDALHASEALSTFIVNGDWPTAYPEWRERESREIYAFCKHLAEVPTDSTVSGLMDCLIHDAPLAKRMVDIWARASSPWKEVIPHVPGMAEITGHSVDEVLAPFDNDVTPTGETV</sequence>
<feature type="domain" description="FAD-binding" evidence="2">
    <location>
        <begin position="6"/>
        <end position="302"/>
    </location>
</feature>
<evidence type="ECO:0000313" key="4">
    <source>
        <dbReference type="Proteomes" id="UP000406256"/>
    </source>
</evidence>
<proteinExistence type="predicted"/>
<protein>
    <submittedName>
        <fullName evidence="3">FAD-binding protein</fullName>
    </submittedName>
</protein>
<dbReference type="GO" id="GO:0071949">
    <property type="term" value="F:FAD binding"/>
    <property type="evidence" value="ECO:0007669"/>
    <property type="project" value="InterPro"/>
</dbReference>
<evidence type="ECO:0000259" key="2">
    <source>
        <dbReference type="Pfam" id="PF01494"/>
    </source>
</evidence>
<dbReference type="EMBL" id="CABPSB010000025">
    <property type="protein sequence ID" value="VVE51308.1"/>
    <property type="molecule type" value="Genomic_DNA"/>
</dbReference>
<dbReference type="PRINTS" id="PR00420">
    <property type="entry name" value="RNGMNOXGNASE"/>
</dbReference>
<keyword evidence="1" id="KW-0560">Oxidoreductase</keyword>
<dbReference type="RefSeq" id="WP_150671182.1">
    <property type="nucleotide sequence ID" value="NZ_CABPSB010000025.1"/>
</dbReference>
<name>A0A5E4YSE6_9BURK</name>
<reference evidence="3 4" key="1">
    <citation type="submission" date="2019-08" db="EMBL/GenBank/DDBJ databases">
        <authorList>
            <person name="Peeters C."/>
        </authorList>
    </citation>
    <scope>NUCLEOTIDE SEQUENCE [LARGE SCALE GENOMIC DNA]</scope>
    <source>
        <strain evidence="3 4">LMG 31108</strain>
    </source>
</reference>
<keyword evidence="4" id="KW-1185">Reference proteome</keyword>
<dbReference type="Gene3D" id="3.50.50.60">
    <property type="entry name" value="FAD/NAD(P)-binding domain"/>
    <property type="match status" value="1"/>
</dbReference>
<gene>
    <name evidence="3" type="ORF">PAN31108_04717</name>
</gene>
<accession>A0A5E4YSE6</accession>
<dbReference type="PANTHER" id="PTHR43476">
    <property type="entry name" value="3-(3-HYDROXY-PHENYL)PROPIONATE/3-HYDROXYCINNAMIC ACID HYDROXYLASE"/>
    <property type="match status" value="1"/>
</dbReference>
<dbReference type="InterPro" id="IPR036188">
    <property type="entry name" value="FAD/NAD-bd_sf"/>
</dbReference>
<dbReference type="InterPro" id="IPR002938">
    <property type="entry name" value="FAD-bd"/>
</dbReference>
<dbReference type="OrthoDB" id="103324at2"/>
<evidence type="ECO:0000256" key="1">
    <source>
        <dbReference type="ARBA" id="ARBA00023002"/>
    </source>
</evidence>
<dbReference type="GO" id="GO:0016491">
    <property type="term" value="F:oxidoreductase activity"/>
    <property type="evidence" value="ECO:0007669"/>
    <property type="project" value="UniProtKB-KW"/>
</dbReference>
<dbReference type="InterPro" id="IPR050631">
    <property type="entry name" value="PheA/TfdB_FAD_monoxygenase"/>
</dbReference>
<dbReference type="Proteomes" id="UP000406256">
    <property type="component" value="Unassembled WGS sequence"/>
</dbReference>
<dbReference type="AlphaFoldDB" id="A0A5E4YSE6"/>